<dbReference type="EMBL" id="BAABKQ010000001">
    <property type="protein sequence ID" value="GAA4817532.1"/>
    <property type="molecule type" value="Genomic_DNA"/>
</dbReference>
<feature type="compositionally biased region" description="Basic and acidic residues" evidence="1">
    <location>
        <begin position="1"/>
        <end position="10"/>
    </location>
</feature>
<evidence type="ECO:0000256" key="2">
    <source>
        <dbReference type="SAM" id="Phobius"/>
    </source>
</evidence>
<organism evidence="3 4">
    <name type="scientific">Tomitella cavernea</name>
    <dbReference type="NCBI Taxonomy" id="1387982"/>
    <lineage>
        <taxon>Bacteria</taxon>
        <taxon>Bacillati</taxon>
        <taxon>Actinomycetota</taxon>
        <taxon>Actinomycetes</taxon>
        <taxon>Mycobacteriales</taxon>
        <taxon>Tomitella</taxon>
    </lineage>
</organism>
<dbReference type="Proteomes" id="UP001500839">
    <property type="component" value="Unassembled WGS sequence"/>
</dbReference>
<accession>A0ABP9CW25</accession>
<name>A0ABP9CW25_9ACTN</name>
<comment type="caution">
    <text evidence="3">The sequence shown here is derived from an EMBL/GenBank/DDBJ whole genome shotgun (WGS) entry which is preliminary data.</text>
</comment>
<feature type="region of interest" description="Disordered" evidence="1">
    <location>
        <begin position="1"/>
        <end position="57"/>
    </location>
</feature>
<evidence type="ECO:0000256" key="1">
    <source>
        <dbReference type="SAM" id="MobiDB-lite"/>
    </source>
</evidence>
<dbReference type="RefSeq" id="WP_200174106.1">
    <property type="nucleotide sequence ID" value="NZ_BAABKQ010000001.1"/>
</dbReference>
<feature type="transmembrane region" description="Helical" evidence="2">
    <location>
        <begin position="69"/>
        <end position="95"/>
    </location>
</feature>
<proteinExistence type="predicted"/>
<protein>
    <recommendedName>
        <fullName evidence="5">Phage holin family protein</fullName>
    </recommendedName>
</protein>
<evidence type="ECO:0000313" key="4">
    <source>
        <dbReference type="Proteomes" id="UP001500839"/>
    </source>
</evidence>
<evidence type="ECO:0008006" key="5">
    <source>
        <dbReference type="Google" id="ProtNLM"/>
    </source>
</evidence>
<keyword evidence="2" id="KW-1133">Transmembrane helix</keyword>
<feature type="transmembrane region" description="Helical" evidence="2">
    <location>
        <begin position="142"/>
        <end position="160"/>
    </location>
</feature>
<keyword evidence="4" id="KW-1185">Reference proteome</keyword>
<feature type="compositionally biased region" description="Low complexity" evidence="1">
    <location>
        <begin position="36"/>
        <end position="50"/>
    </location>
</feature>
<keyword evidence="2" id="KW-0472">Membrane</keyword>
<sequence length="199" mass="20889">MTDNYGREYRGQGYPQGAEYRDRGYETQAYETQAYAGRPAGNEGAGRRAAPGGGPEKSPNGAVIDHAQFAAGAVATALVAAVAGFVITAIINAVYTSHALGSAWVDGEQDPWDSVLIGGVGGLVAGVVLWMFLNLVPSPLTFFRWIAGLFVFAAVVLPFLSGTDWVARLITAVLNAFLGILVIALLTAVAEKTTDVGRR</sequence>
<gene>
    <name evidence="3" type="ORF">GCM10023353_25350</name>
</gene>
<evidence type="ECO:0000313" key="3">
    <source>
        <dbReference type="EMBL" id="GAA4817532.1"/>
    </source>
</evidence>
<feature type="transmembrane region" description="Helical" evidence="2">
    <location>
        <begin position="166"/>
        <end position="190"/>
    </location>
</feature>
<feature type="transmembrane region" description="Helical" evidence="2">
    <location>
        <begin position="115"/>
        <end position="135"/>
    </location>
</feature>
<reference evidence="4" key="1">
    <citation type="journal article" date="2019" name="Int. J. Syst. Evol. Microbiol.">
        <title>The Global Catalogue of Microorganisms (GCM) 10K type strain sequencing project: providing services to taxonomists for standard genome sequencing and annotation.</title>
        <authorList>
            <consortium name="The Broad Institute Genomics Platform"/>
            <consortium name="The Broad Institute Genome Sequencing Center for Infectious Disease"/>
            <person name="Wu L."/>
            <person name="Ma J."/>
        </authorList>
    </citation>
    <scope>NUCLEOTIDE SEQUENCE [LARGE SCALE GENOMIC DNA]</scope>
    <source>
        <strain evidence="4">JCM 18542</strain>
    </source>
</reference>
<keyword evidence="2" id="KW-0812">Transmembrane</keyword>